<dbReference type="Gene3D" id="2.60.40.1120">
    <property type="entry name" value="Carboxypeptidase-like, regulatory domain"/>
    <property type="match status" value="1"/>
</dbReference>
<dbReference type="GeneID" id="35118894"/>
<dbReference type="SMART" id="SM00634">
    <property type="entry name" value="BID_1"/>
    <property type="match status" value="4"/>
</dbReference>
<reference evidence="4" key="1">
    <citation type="submission" date="2016-10" db="EMBL/GenBank/DDBJ databases">
        <authorList>
            <person name="Kim B.-C."/>
            <person name="Jeong H."/>
        </authorList>
    </citation>
    <scope>NUCLEOTIDE SEQUENCE [LARGE SCALE GENOMIC DNA]</scope>
    <source>
        <strain evidence="4">KB11</strain>
    </source>
</reference>
<evidence type="ECO:0000313" key="4">
    <source>
        <dbReference type="Proteomes" id="UP000232133"/>
    </source>
</evidence>
<dbReference type="PROSITE" id="PS51127">
    <property type="entry name" value="BIG1"/>
    <property type="match status" value="1"/>
</dbReference>
<evidence type="ECO:0000313" key="3">
    <source>
        <dbReference type="EMBL" id="ATZ59989.1"/>
    </source>
</evidence>
<gene>
    <name evidence="3" type="ORF">BK798_05900</name>
</gene>
<dbReference type="SUPFAM" id="SSF49464">
    <property type="entry name" value="Carboxypeptidase regulatory domain-like"/>
    <property type="match status" value="1"/>
</dbReference>
<protein>
    <submittedName>
        <fullName evidence="3">Transglutaminase</fullName>
    </submittedName>
</protein>
<proteinExistence type="inferred from homology"/>
<dbReference type="Pfam" id="PF09373">
    <property type="entry name" value="PMBR"/>
    <property type="match status" value="1"/>
</dbReference>
<dbReference type="SUPFAM" id="SSF54001">
    <property type="entry name" value="Cysteine proteinases"/>
    <property type="match status" value="1"/>
</dbReference>
<dbReference type="InterPro" id="IPR038765">
    <property type="entry name" value="Papain-like_cys_pep_sf"/>
</dbReference>
<dbReference type="RefSeq" id="WP_100815576.1">
    <property type="nucleotide sequence ID" value="NZ_CP017803.1"/>
</dbReference>
<feature type="domain" description="Big-1" evidence="2">
    <location>
        <begin position="426"/>
        <end position="523"/>
    </location>
</feature>
<sequence length="1112" mass="120217">MLGSVCAADLNNVSDIENSNLIQDDNQLSYQNLEVSSNGSISDNYSYNFNGEYSGSGVIKSNYENNNVIGSQQISNNDVISEPQSSVSNTVLSGNDTTLYFKNGTTYDVKLTDITGKALSNQTVSFLINGKLYNRTTGSDGVASMNINLVVGKYKITASYAGSSLYGSSSVTNLVEVLSTISANDVVKFYKNGTQYYAKFVDGNGNPLVNAEVRFNINGVFYTRNTNGSGIAKLNIALYPDKYILTAYHPNGEAKGYNITVLSTINSSDIIKYFRNGTQYYATFYDGMGNPLINETVRFNINGVIYEKRTNDKGTANLTISLYPGNYILTAYHPNGEAKGYNISVLTTLIDNKDIDMYYRDGTAFAITVLDGQGKPLANAAVRFNVNGVFYDKITDENGIAKLGIRLYPNNYIITSSYNGLEVSNRINVSSSNTTIIGKDAYVIMDSINSNYTVTLVDVKGNPIGNKTVYFRYDNKQVTATTDKNGNATITISGLKNGDYNITYGFDGVEGYCSSSSSSILHVVNSTTILTGNDLTMVYNDGSEFKVKLTDLYGKPLANKIITFVINGIAYNRTTDSNGVASINIRLHPGTYLVSYSYSNKGSLDYNNGSNNVVVAKQTLNIEGKDLVMLPNDGSAFEVTVTDKDKKPVSGIAVLFTVSGVTYTKYTDQSGVAKLNIHLNVGYYDISYAINDTFCQGSGSNMILVNGTIITAKDINISAGTNGTFSVKLTDAKGNPISGASIKFYYEGITKNAITNAEGIATITVDPLGKGDYPIAYYYYPTIGGNYSNSGQSYIHVSGTISIANIIDASKVVKSFIESEGKLPDSVLINGESYTLAQFLYLAAIATININNGDFSDLDSKDAANPDNYNKCGNLGNLADYISVAQSIIDYVNANGKAPGSVPSNVGTITFDGLVYAFARVVAFYGNNQQLPAYVTIKSIDSESSQFVINRVNVKATESELANINTYLQPTANCQVNDPTIVALAQRLTAGLSTPTQKASAILDYVIDNIAYAGYYDTTRGAKKTLTDKRGNCCDQAHLVIALFRAADLPARYVHGTCTFSSGPIGHVWAQVLIGDTWVVADPVSSRNSLGVIKNWNINTFTFKSYYTSLPF</sequence>
<dbReference type="Proteomes" id="UP000232133">
    <property type="component" value="Chromosome"/>
</dbReference>
<name>A0A2H4U788_METSM</name>
<dbReference type="PANTHER" id="PTHR33490">
    <property type="entry name" value="BLR5614 PROTEIN-RELATED"/>
    <property type="match status" value="1"/>
</dbReference>
<comment type="similarity">
    <text evidence="1">Belongs to the intimin/invasin family.</text>
</comment>
<organism evidence="3 4">
    <name type="scientific">Methanobrevibacter smithii</name>
    <dbReference type="NCBI Taxonomy" id="2173"/>
    <lineage>
        <taxon>Archaea</taxon>
        <taxon>Methanobacteriati</taxon>
        <taxon>Methanobacteriota</taxon>
        <taxon>Methanomada group</taxon>
        <taxon>Methanobacteria</taxon>
        <taxon>Methanobacteriales</taxon>
        <taxon>Methanobacteriaceae</taxon>
        <taxon>Methanobrevibacter</taxon>
    </lineage>
</organism>
<dbReference type="InterPro" id="IPR002931">
    <property type="entry name" value="Transglutaminase-like"/>
</dbReference>
<accession>A0A2H4U788</accession>
<dbReference type="SUPFAM" id="SSF49373">
    <property type="entry name" value="Invasin/intimin cell-adhesion fragments"/>
    <property type="match status" value="2"/>
</dbReference>
<dbReference type="InterPro" id="IPR008964">
    <property type="entry name" value="Invasin/intimin_cell_adhesion"/>
</dbReference>
<dbReference type="SMART" id="SM00460">
    <property type="entry name" value="TGc"/>
    <property type="match status" value="1"/>
</dbReference>
<dbReference type="Pfam" id="PF01841">
    <property type="entry name" value="Transglut_core"/>
    <property type="match status" value="1"/>
</dbReference>
<dbReference type="Pfam" id="PF02369">
    <property type="entry name" value="Big_1"/>
    <property type="match status" value="1"/>
</dbReference>
<dbReference type="InterPro" id="IPR018975">
    <property type="entry name" value="Pseudomurein-binding_repeat"/>
</dbReference>
<dbReference type="InterPro" id="IPR013783">
    <property type="entry name" value="Ig-like_fold"/>
</dbReference>
<dbReference type="InterPro" id="IPR008969">
    <property type="entry name" value="CarboxyPept-like_regulatory"/>
</dbReference>
<dbReference type="Gene3D" id="3.10.620.30">
    <property type="match status" value="1"/>
</dbReference>
<evidence type="ECO:0000256" key="1">
    <source>
        <dbReference type="ARBA" id="ARBA00010116"/>
    </source>
</evidence>
<dbReference type="InterPro" id="IPR003344">
    <property type="entry name" value="Big_1_dom"/>
</dbReference>
<dbReference type="EMBL" id="CP017803">
    <property type="protein sequence ID" value="ATZ59989.1"/>
    <property type="molecule type" value="Genomic_DNA"/>
</dbReference>
<dbReference type="Gene3D" id="2.60.40.10">
    <property type="entry name" value="Immunoglobulins"/>
    <property type="match status" value="5"/>
</dbReference>
<evidence type="ECO:0000259" key="2">
    <source>
        <dbReference type="PROSITE" id="PS51127"/>
    </source>
</evidence>
<dbReference type="AlphaFoldDB" id="A0A2H4U788"/>